<dbReference type="AlphaFoldDB" id="A0A4D8SFX4"/>
<keyword evidence="1" id="KW-0055">Arginine biosynthesis</keyword>
<dbReference type="PRINTS" id="PR00145">
    <property type="entry name" value="ARGSUCLYASE"/>
</dbReference>
<sequence>MGNALPTNKEGEVWLMLYRKWGSKEDKVVTYTSSSREDVRILDKVKEVMKAHVIELFLSGNLSKEDARKLLQGINSFTKVDPSYEDVHEALEDHLIKTAGEAGGSIGLGRSRNDHVAAALRLEIREELMDLLEQLLDFRKMILKRAEENVNTPFVVYTHFQPAQPTTFGHYLLYVEEEVASRWSSIFRTLDLVNRSPLGSGAIVGTSVKLNRDRESNLLGFREVLVNTISATSSRADLISAVMEVVNLMLALSRVVEDMILLSSKFVGILELPDTHVSTSSLMPQKRNAVTMEVLRARVSRVLGYLTSIASTYKSLPSGYNLDLQEINPLFWEIIDETRTGIEVLHDLLSKVKVNEFKIDKEVLSTDEAEILAEKGMRYRDAYFAVAKAVREGKFSPTITPEQSIYRKAVKGSPSPERVRESISLARERLNGDENLLREYKNWTLKGEGELRLMENDILQEGN</sequence>
<dbReference type="InterPro" id="IPR022761">
    <property type="entry name" value="Fumarate_lyase_N"/>
</dbReference>
<dbReference type="InterPro" id="IPR024083">
    <property type="entry name" value="Fumarase/histidase_N"/>
</dbReference>
<organism evidence="4 5">
    <name type="scientific">Metallosphaera prunae</name>
    <dbReference type="NCBI Taxonomy" id="47304"/>
    <lineage>
        <taxon>Archaea</taxon>
        <taxon>Thermoproteota</taxon>
        <taxon>Thermoprotei</taxon>
        <taxon>Sulfolobales</taxon>
        <taxon>Sulfolobaceae</taxon>
        <taxon>Metallosphaera</taxon>
    </lineage>
</organism>
<dbReference type="GO" id="GO:0004056">
    <property type="term" value="F:argininosuccinate lyase activity"/>
    <property type="evidence" value="ECO:0007669"/>
    <property type="project" value="UniProtKB-UniRule"/>
</dbReference>
<protein>
    <recommendedName>
        <fullName evidence="1 2">Argininosuccinate lyase</fullName>
        <shortName evidence="1">ASAL</shortName>
        <ecNumber evidence="1 2">4.3.2.1</ecNumber>
    </recommendedName>
    <alternativeName>
        <fullName evidence="1">Arginosuccinase</fullName>
    </alternativeName>
</protein>
<keyword evidence="1" id="KW-0963">Cytoplasm</keyword>
<dbReference type="SUPFAM" id="SSF48557">
    <property type="entry name" value="L-aspartase-like"/>
    <property type="match status" value="1"/>
</dbReference>
<dbReference type="NCBIfam" id="TIGR00838">
    <property type="entry name" value="argH"/>
    <property type="match status" value="1"/>
</dbReference>
<keyword evidence="5" id="KW-1185">Reference proteome</keyword>
<dbReference type="Gene3D" id="1.20.200.10">
    <property type="entry name" value="Fumarase/aspartase (Central domain)"/>
    <property type="match status" value="1"/>
</dbReference>
<dbReference type="Gene3D" id="1.10.275.10">
    <property type="entry name" value="Fumarase/aspartase (N-terminal domain)"/>
    <property type="match status" value="1"/>
</dbReference>
<dbReference type="Proteomes" id="UP000298568">
    <property type="component" value="Chromosome"/>
</dbReference>
<feature type="domain" description="Fumarate lyase N-terminal" evidence="3">
    <location>
        <begin position="31"/>
        <end position="304"/>
    </location>
</feature>
<name>A0A4D8SFX4_METPR</name>
<dbReference type="InterPro" id="IPR009049">
    <property type="entry name" value="Argininosuccinate_lyase"/>
</dbReference>
<dbReference type="PANTHER" id="PTHR43814">
    <property type="entry name" value="ARGININOSUCCINATE LYASE"/>
    <property type="match status" value="1"/>
</dbReference>
<accession>A0A4D8SFX4</accession>
<dbReference type="GO" id="GO:0042450">
    <property type="term" value="P:L-arginine biosynthetic process via ornithine"/>
    <property type="evidence" value="ECO:0007669"/>
    <property type="project" value="UniProtKB-UniRule"/>
</dbReference>
<dbReference type="InterPro" id="IPR008948">
    <property type="entry name" value="L-Aspartase-like"/>
</dbReference>
<dbReference type="HAMAP" id="MF_00006">
    <property type="entry name" value="Arg_succ_lyase"/>
    <property type="match status" value="1"/>
</dbReference>
<dbReference type="UniPathway" id="UPA00068">
    <property type="reaction ID" value="UER00114"/>
</dbReference>
<comment type="similarity">
    <text evidence="1">Belongs to the lyase 1 family. Argininosuccinate lyase subfamily.</text>
</comment>
<evidence type="ECO:0000256" key="2">
    <source>
        <dbReference type="NCBIfam" id="TIGR00838"/>
    </source>
</evidence>
<evidence type="ECO:0000259" key="3">
    <source>
        <dbReference type="Pfam" id="PF00206"/>
    </source>
</evidence>
<dbReference type="Gene3D" id="1.10.40.30">
    <property type="entry name" value="Fumarase/aspartase (C-terminal domain)"/>
    <property type="match status" value="1"/>
</dbReference>
<comment type="pathway">
    <text evidence="1">Amino-acid biosynthesis; L-arginine biosynthesis; L-arginine from L-ornithine and carbamoyl phosphate: step 3/3.</text>
</comment>
<evidence type="ECO:0000256" key="1">
    <source>
        <dbReference type="HAMAP-Rule" id="MF_00006"/>
    </source>
</evidence>
<comment type="catalytic activity">
    <reaction evidence="1">
        <text>2-(N(omega)-L-arginino)succinate = fumarate + L-arginine</text>
        <dbReference type="Rhea" id="RHEA:24020"/>
        <dbReference type="ChEBI" id="CHEBI:29806"/>
        <dbReference type="ChEBI" id="CHEBI:32682"/>
        <dbReference type="ChEBI" id="CHEBI:57472"/>
        <dbReference type="EC" id="4.3.2.1"/>
    </reaction>
</comment>
<dbReference type="Pfam" id="PF00206">
    <property type="entry name" value="Lyase_1"/>
    <property type="match status" value="1"/>
</dbReference>
<dbReference type="EC" id="4.3.2.1" evidence="1 2"/>
<dbReference type="GO" id="GO:0005829">
    <property type="term" value="C:cytosol"/>
    <property type="evidence" value="ECO:0007669"/>
    <property type="project" value="TreeGrafter"/>
</dbReference>
<evidence type="ECO:0000313" key="5">
    <source>
        <dbReference type="Proteomes" id="UP000298568"/>
    </source>
</evidence>
<dbReference type="PRINTS" id="PR00149">
    <property type="entry name" value="FUMRATELYASE"/>
</dbReference>
<keyword evidence="1 4" id="KW-0456">Lyase</keyword>
<dbReference type="EMBL" id="CP031156">
    <property type="protein sequence ID" value="QCO30468.1"/>
    <property type="molecule type" value="Genomic_DNA"/>
</dbReference>
<dbReference type="CDD" id="cd01359">
    <property type="entry name" value="Argininosuccinate_lyase"/>
    <property type="match status" value="1"/>
</dbReference>
<dbReference type="PANTHER" id="PTHR43814:SF1">
    <property type="entry name" value="ARGININOSUCCINATE LYASE"/>
    <property type="match status" value="1"/>
</dbReference>
<gene>
    <name evidence="1 4" type="primary">argH</name>
    <name evidence="4" type="ORF">DFR88_08235</name>
</gene>
<evidence type="ECO:0000313" key="4">
    <source>
        <dbReference type="EMBL" id="QCO30468.1"/>
    </source>
</evidence>
<reference evidence="4 5" key="1">
    <citation type="submission" date="2018-07" db="EMBL/GenBank/DDBJ databases">
        <title>Complete Genome Sequences of Extremely Thermoacidophilic, Metal-Mobilizing Type-Strain Members of the Archaeal Family Sulfolobaceae: Acidianus brierleyi DSM-1651T, Acidianus sulfidivorans DSM-18786T, Metallosphaera hakonensis DSM-7519T, and Metallosphaera prunae DSM-10039T.</title>
        <authorList>
            <person name="Counts J.A."/>
            <person name="Kelly R.M."/>
        </authorList>
    </citation>
    <scope>NUCLEOTIDE SEQUENCE [LARGE SCALE GENOMIC DNA]</scope>
    <source>
        <strain evidence="4 5">Ron 12/II</strain>
    </source>
</reference>
<comment type="subcellular location">
    <subcellularLocation>
        <location evidence="1">Cytoplasm</location>
    </subcellularLocation>
</comment>
<keyword evidence="1" id="KW-0028">Amino-acid biosynthesis</keyword>
<dbReference type="KEGG" id="mpru:DFR88_08235"/>
<proteinExistence type="inferred from homology"/>
<dbReference type="InterPro" id="IPR000362">
    <property type="entry name" value="Fumarate_lyase_fam"/>
</dbReference>